<dbReference type="EMBL" id="MU151087">
    <property type="protein sequence ID" value="KAF9451339.1"/>
    <property type="molecule type" value="Genomic_DNA"/>
</dbReference>
<reference evidence="1" key="1">
    <citation type="submission" date="2020-11" db="EMBL/GenBank/DDBJ databases">
        <authorList>
            <consortium name="DOE Joint Genome Institute"/>
            <person name="Ahrendt S."/>
            <person name="Riley R."/>
            <person name="Andreopoulos W."/>
            <person name="Labutti K."/>
            <person name="Pangilinan J."/>
            <person name="Ruiz-Duenas F.J."/>
            <person name="Barrasa J.M."/>
            <person name="Sanchez-Garcia M."/>
            <person name="Camarero S."/>
            <person name="Miyauchi S."/>
            <person name="Serrano A."/>
            <person name="Linde D."/>
            <person name="Babiker R."/>
            <person name="Drula E."/>
            <person name="Ayuso-Fernandez I."/>
            <person name="Pacheco R."/>
            <person name="Padilla G."/>
            <person name="Ferreira P."/>
            <person name="Barriuso J."/>
            <person name="Kellner H."/>
            <person name="Castanera R."/>
            <person name="Alfaro M."/>
            <person name="Ramirez L."/>
            <person name="Pisabarro A.G."/>
            <person name="Kuo A."/>
            <person name="Tritt A."/>
            <person name="Lipzen A."/>
            <person name="He G."/>
            <person name="Yan M."/>
            <person name="Ng V."/>
            <person name="Cullen D."/>
            <person name="Martin F."/>
            <person name="Rosso M.-N."/>
            <person name="Henrissat B."/>
            <person name="Hibbett D."/>
            <person name="Martinez A.T."/>
            <person name="Grigoriev I.V."/>
        </authorList>
    </citation>
    <scope>NUCLEOTIDE SEQUENCE</scope>
    <source>
        <strain evidence="1">MF-IS2</strain>
    </source>
</reference>
<proteinExistence type="predicted"/>
<gene>
    <name evidence="1" type="ORF">P691DRAFT_373778</name>
</gene>
<dbReference type="Proteomes" id="UP000807342">
    <property type="component" value="Unassembled WGS sequence"/>
</dbReference>
<sequence length="54" mass="5818">MSNPPGPTRTPGRSQRVTDIRPEVVAEMDGEMLVCSVNSFQQGLLERGSTGSLK</sequence>
<keyword evidence="2" id="KW-1185">Reference proteome</keyword>
<protein>
    <submittedName>
        <fullName evidence="1">Uncharacterized protein</fullName>
    </submittedName>
</protein>
<accession>A0A9P5XI33</accession>
<evidence type="ECO:0000313" key="1">
    <source>
        <dbReference type="EMBL" id="KAF9451339.1"/>
    </source>
</evidence>
<name>A0A9P5XI33_9AGAR</name>
<comment type="caution">
    <text evidence="1">The sequence shown here is derived from an EMBL/GenBank/DDBJ whole genome shotgun (WGS) entry which is preliminary data.</text>
</comment>
<organism evidence="1 2">
    <name type="scientific">Macrolepiota fuliginosa MF-IS2</name>
    <dbReference type="NCBI Taxonomy" id="1400762"/>
    <lineage>
        <taxon>Eukaryota</taxon>
        <taxon>Fungi</taxon>
        <taxon>Dikarya</taxon>
        <taxon>Basidiomycota</taxon>
        <taxon>Agaricomycotina</taxon>
        <taxon>Agaricomycetes</taxon>
        <taxon>Agaricomycetidae</taxon>
        <taxon>Agaricales</taxon>
        <taxon>Agaricineae</taxon>
        <taxon>Agaricaceae</taxon>
        <taxon>Macrolepiota</taxon>
    </lineage>
</organism>
<dbReference type="AlphaFoldDB" id="A0A9P5XI33"/>
<evidence type="ECO:0000313" key="2">
    <source>
        <dbReference type="Proteomes" id="UP000807342"/>
    </source>
</evidence>